<dbReference type="GO" id="GO:0016020">
    <property type="term" value="C:membrane"/>
    <property type="evidence" value="ECO:0007669"/>
    <property type="project" value="InterPro"/>
</dbReference>
<evidence type="ECO:0000313" key="3">
    <source>
        <dbReference type="WBParaSite" id="SRAE_2000453400.1"/>
    </source>
</evidence>
<dbReference type="PANTHER" id="PTHR22900:SF5">
    <property type="entry name" value="PROTEIN CBG14245"/>
    <property type="match status" value="1"/>
</dbReference>
<keyword evidence="2" id="KW-1185">Reference proteome</keyword>
<protein>
    <submittedName>
        <fullName evidence="1 3">Sulfotransferase family-containing protein</fullName>
    </submittedName>
</protein>
<reference evidence="3" key="2">
    <citation type="submission" date="2020-12" db="UniProtKB">
        <authorList>
            <consortium name="WormBaseParasite"/>
        </authorList>
    </citation>
    <scope>IDENTIFICATION</scope>
</reference>
<name>A0A090LJJ9_STRRB</name>
<dbReference type="GO" id="GO:1902884">
    <property type="term" value="P:positive regulation of response to oxidative stress"/>
    <property type="evidence" value="ECO:0007669"/>
    <property type="project" value="InterPro"/>
</dbReference>
<sequence>MIIRNPIDRLISGFMQLCYFRIYLKKDQDYCYGCSKNLTCFIYSLKSDLLNVVDKKIIPQGFYNYHFYPQTWQCDYYKYKYNYTYIKYSKSNKEIFYKTLINYLTMVHVPTKHINYLKNILHSIVTPHTTITKNETTFNKNYLYNSQDLLIKLCEMFYYDFIEFKFEMPDSCLQKEKT</sequence>
<dbReference type="GO" id="GO:0047756">
    <property type="term" value="F:chondroitin 4-sulfotransferase activity"/>
    <property type="evidence" value="ECO:0007669"/>
    <property type="project" value="InterPro"/>
</dbReference>
<dbReference type="Pfam" id="PF03567">
    <property type="entry name" value="Sulfotransfer_2"/>
    <property type="match status" value="1"/>
</dbReference>
<dbReference type="GO" id="GO:0050650">
    <property type="term" value="P:chondroitin sulfate proteoglycan biosynthetic process"/>
    <property type="evidence" value="ECO:0007669"/>
    <property type="project" value="InterPro"/>
</dbReference>
<evidence type="ECO:0000313" key="4">
    <source>
        <dbReference type="WormBase" id="SRAE_2000453400"/>
    </source>
</evidence>
<evidence type="ECO:0000313" key="1">
    <source>
        <dbReference type="EMBL" id="CEF69888.1"/>
    </source>
</evidence>
<dbReference type="AlphaFoldDB" id="A0A090LJJ9"/>
<dbReference type="GeneID" id="36382259"/>
<proteinExistence type="predicted"/>
<dbReference type="InterPro" id="IPR005331">
    <property type="entry name" value="Sulfotransferase"/>
</dbReference>
<organism evidence="1">
    <name type="scientific">Strongyloides ratti</name>
    <name type="common">Parasitic roundworm</name>
    <dbReference type="NCBI Taxonomy" id="34506"/>
    <lineage>
        <taxon>Eukaryota</taxon>
        <taxon>Metazoa</taxon>
        <taxon>Ecdysozoa</taxon>
        <taxon>Nematoda</taxon>
        <taxon>Chromadorea</taxon>
        <taxon>Rhabditida</taxon>
        <taxon>Tylenchina</taxon>
        <taxon>Panagrolaimomorpha</taxon>
        <taxon>Strongyloidoidea</taxon>
        <taxon>Strongyloididae</taxon>
        <taxon>Strongyloides</taxon>
    </lineage>
</organism>
<keyword evidence="1" id="KW-0808">Transferase</keyword>
<gene>
    <name evidence="1 3 4" type="ORF">SRAE_2000453400</name>
</gene>
<dbReference type="EMBL" id="LN609529">
    <property type="protein sequence ID" value="CEF69888.1"/>
    <property type="molecule type" value="Genomic_DNA"/>
</dbReference>
<dbReference type="InterPro" id="IPR007669">
    <property type="entry name" value="Chst-1-like"/>
</dbReference>
<dbReference type="RefSeq" id="XP_024509087.1">
    <property type="nucleotide sequence ID" value="XM_024643415.1"/>
</dbReference>
<evidence type="ECO:0000313" key="2">
    <source>
        <dbReference type="Proteomes" id="UP000035682"/>
    </source>
</evidence>
<reference evidence="1 2" key="1">
    <citation type="submission" date="2014-09" db="EMBL/GenBank/DDBJ databases">
        <authorList>
            <person name="Martin A.A."/>
        </authorList>
    </citation>
    <scope>NUCLEOTIDE SEQUENCE</scope>
    <source>
        <strain evidence="2">ED321</strain>
        <strain evidence="1">ED321 Heterogonic</strain>
    </source>
</reference>
<dbReference type="PANTHER" id="PTHR22900">
    <property type="entry name" value="PROTEIN CBG14245-RELATED"/>
    <property type="match status" value="1"/>
</dbReference>
<dbReference type="WormBase" id="SRAE_2000453400">
    <property type="protein sequence ID" value="SRP03749"/>
    <property type="gene ID" value="WBGene00264766"/>
</dbReference>
<accession>A0A090LJJ9</accession>
<dbReference type="Proteomes" id="UP000035682">
    <property type="component" value="Unplaced"/>
</dbReference>
<dbReference type="OrthoDB" id="408912at2759"/>
<dbReference type="WBParaSite" id="SRAE_2000453400.1">
    <property type="protein sequence ID" value="SRAE_2000453400.1"/>
    <property type="gene ID" value="WBGene00264766"/>
</dbReference>
<dbReference type="CTD" id="36382259"/>